<evidence type="ECO:0000256" key="2">
    <source>
        <dbReference type="ARBA" id="ARBA00022448"/>
    </source>
</evidence>
<dbReference type="Pfam" id="PF00593">
    <property type="entry name" value="TonB_dep_Rec_b-barrel"/>
    <property type="match status" value="1"/>
</dbReference>
<accession>A0A8S8XFW9</accession>
<evidence type="ECO:0000259" key="12">
    <source>
        <dbReference type="Pfam" id="PF07715"/>
    </source>
</evidence>
<dbReference type="GO" id="GO:0009279">
    <property type="term" value="C:cell outer membrane"/>
    <property type="evidence" value="ECO:0007669"/>
    <property type="project" value="UniProtKB-SubCell"/>
</dbReference>
<keyword evidence="4 8" id="KW-0812">Transmembrane</keyword>
<evidence type="ECO:0000256" key="1">
    <source>
        <dbReference type="ARBA" id="ARBA00004571"/>
    </source>
</evidence>
<dbReference type="InterPro" id="IPR037066">
    <property type="entry name" value="Plug_dom_sf"/>
</dbReference>
<evidence type="ECO:0000313" key="13">
    <source>
        <dbReference type="EMBL" id="GIL40829.1"/>
    </source>
</evidence>
<reference evidence="13" key="1">
    <citation type="submission" date="2021-02" db="EMBL/GenBank/DDBJ databases">
        <title>Genome sequence of Rhodospirillales sp. strain TMPK1 isolated from soil.</title>
        <authorList>
            <person name="Nakai R."/>
            <person name="Kusada H."/>
            <person name="Tamaki H."/>
        </authorList>
    </citation>
    <scope>NUCLEOTIDE SEQUENCE</scope>
    <source>
        <strain evidence="13">TMPK1</strain>
    </source>
</reference>
<evidence type="ECO:0000256" key="4">
    <source>
        <dbReference type="ARBA" id="ARBA00022692"/>
    </source>
</evidence>
<evidence type="ECO:0000256" key="3">
    <source>
        <dbReference type="ARBA" id="ARBA00022452"/>
    </source>
</evidence>
<dbReference type="InterPro" id="IPR000531">
    <property type="entry name" value="Beta-barrel_TonB"/>
</dbReference>
<evidence type="ECO:0000256" key="8">
    <source>
        <dbReference type="PROSITE-ProRule" id="PRU01360"/>
    </source>
</evidence>
<dbReference type="SUPFAM" id="SSF56935">
    <property type="entry name" value="Porins"/>
    <property type="match status" value="1"/>
</dbReference>
<dbReference type="PANTHER" id="PTHR47234">
    <property type="match status" value="1"/>
</dbReference>
<organism evidence="13 14">
    <name type="scientific">Roseiterribacter gracilis</name>
    <dbReference type="NCBI Taxonomy" id="2812848"/>
    <lineage>
        <taxon>Bacteria</taxon>
        <taxon>Pseudomonadati</taxon>
        <taxon>Pseudomonadota</taxon>
        <taxon>Alphaproteobacteria</taxon>
        <taxon>Rhodospirillales</taxon>
        <taxon>Roseiterribacteraceae</taxon>
        <taxon>Roseiterribacter</taxon>
    </lineage>
</organism>
<keyword evidence="13" id="KW-0675">Receptor</keyword>
<dbReference type="Gene3D" id="2.170.130.10">
    <property type="entry name" value="TonB-dependent receptor, plug domain"/>
    <property type="match status" value="1"/>
</dbReference>
<keyword evidence="6 8" id="KW-0472">Membrane</keyword>
<keyword evidence="7 8" id="KW-0998">Cell outer membrane</keyword>
<evidence type="ECO:0000256" key="10">
    <source>
        <dbReference type="SAM" id="SignalP"/>
    </source>
</evidence>
<keyword evidence="14" id="KW-1185">Reference proteome</keyword>
<evidence type="ECO:0000313" key="14">
    <source>
        <dbReference type="Proteomes" id="UP000681075"/>
    </source>
</evidence>
<protein>
    <submittedName>
        <fullName evidence="13">TonB-dependent receptor</fullName>
    </submittedName>
</protein>
<feature type="chain" id="PRO_5035862771" evidence="10">
    <location>
        <begin position="31"/>
        <end position="912"/>
    </location>
</feature>
<keyword evidence="2 8" id="KW-0813">Transport</keyword>
<evidence type="ECO:0000256" key="7">
    <source>
        <dbReference type="ARBA" id="ARBA00023237"/>
    </source>
</evidence>
<evidence type="ECO:0000259" key="11">
    <source>
        <dbReference type="Pfam" id="PF00593"/>
    </source>
</evidence>
<name>A0A8S8XFW9_9PROT</name>
<dbReference type="InterPro" id="IPR012910">
    <property type="entry name" value="Plug_dom"/>
</dbReference>
<feature type="signal peptide" evidence="10">
    <location>
        <begin position="1"/>
        <end position="30"/>
    </location>
</feature>
<evidence type="ECO:0000256" key="5">
    <source>
        <dbReference type="ARBA" id="ARBA00023077"/>
    </source>
</evidence>
<dbReference type="PROSITE" id="PS52016">
    <property type="entry name" value="TONB_DEPENDENT_REC_3"/>
    <property type="match status" value="1"/>
</dbReference>
<proteinExistence type="inferred from homology"/>
<comment type="caution">
    <text evidence="13">The sequence shown here is derived from an EMBL/GenBank/DDBJ whole genome shotgun (WGS) entry which is preliminary data.</text>
</comment>
<dbReference type="EMBL" id="BOPV01000001">
    <property type="protein sequence ID" value="GIL40829.1"/>
    <property type="molecule type" value="Genomic_DNA"/>
</dbReference>
<evidence type="ECO:0000256" key="6">
    <source>
        <dbReference type="ARBA" id="ARBA00023136"/>
    </source>
</evidence>
<evidence type="ECO:0000256" key="9">
    <source>
        <dbReference type="RuleBase" id="RU003357"/>
    </source>
</evidence>
<dbReference type="InterPro" id="IPR036942">
    <property type="entry name" value="Beta-barrel_TonB_sf"/>
</dbReference>
<dbReference type="Pfam" id="PF07715">
    <property type="entry name" value="Plug"/>
    <property type="match status" value="1"/>
</dbReference>
<dbReference type="AlphaFoldDB" id="A0A8S8XFW9"/>
<sequence length="912" mass="97537">MARTTAAQRAFACSFVSALALLGSTELAQAQIAAPTVAEEVVVTGSRIARRDALSVGPLQTLTQEDIKNSAPQSVGQLLQELPATGVSLNSNGTQGTAFGISSVNLRYLGSAEGSGNRTLVLVDGHRWVNGTGGRGFRDFVDLNTIPLGLVDRVEVLKDGASSIYGADAIAGVVNIVLKKTVEGVEAKAQAGITSENDGRELIGDLTVGHKWGRLGAMLSFEAVDMRPILTKDRDITVRAYAPVTAAPNSPRGLFLLPGVSTSNLTRIPGAAGTSAADFRVAALPADDFNTLAQGQDATGPSKRFTTFGRVTYDITDSVTAHADVLYNKRKSDQLFSPILLDVRGSNNFSIAADHPFNPFGRALTGTTLRLQRVMNEVGDRDNVQDIDTVRFAGGLDGSFNALGRSWKWDAQASYGRADASFRSVNQLDYDKLALATGPNARCAANSCVPINIFGTITPAMADYVRYNARDENGTASFDVSANLSTSLFELPAGPLGLATGVEYRRETAYDHPDLVVNATPQFVTGLSRTTSAARDATSGAYSLKEAYLELNAPLLTDLPFAKKLELSGAVRYSDYDTFGSKATTKLGLAYRPVQDVLLRGTYSEGFRAPSILELFQGRRNTDFQATDPCNGGGRNLPGCAGVPSSYNQNQFGNGLIHGIIGGNSNLKPETARTLSAGAALTPSFIPGLTLTGDWFKIKIFDAIASQTAQQILTQCANTNGPSCAFIRRAATGEVQSLLQAVANFSRIEVEGIDLSARYGFHTEIGHFTTVIDASRLLHYTNFVPQTDGSTLVDERAGKSDQPRATFPRWKGVGSVRWDRNAFEAGWKARYIGGSADIAGNAVNGGRVAAIVYQDVQLGYNFDAYNTNVTFGVDNIFNKMPPASAANNPINFDMYTYDIRGTFMYVRVQAKF</sequence>
<dbReference type="PANTHER" id="PTHR47234:SF2">
    <property type="entry name" value="TONB-DEPENDENT RECEPTOR"/>
    <property type="match status" value="1"/>
</dbReference>
<dbReference type="Proteomes" id="UP000681075">
    <property type="component" value="Unassembled WGS sequence"/>
</dbReference>
<dbReference type="InterPro" id="IPR039426">
    <property type="entry name" value="TonB-dep_rcpt-like"/>
</dbReference>
<comment type="similarity">
    <text evidence="8 9">Belongs to the TonB-dependent receptor family.</text>
</comment>
<keyword evidence="3 8" id="KW-1134">Transmembrane beta strand</keyword>
<dbReference type="Gene3D" id="2.40.170.20">
    <property type="entry name" value="TonB-dependent receptor, beta-barrel domain"/>
    <property type="match status" value="1"/>
</dbReference>
<keyword evidence="10" id="KW-0732">Signal</keyword>
<keyword evidence="5 9" id="KW-0798">TonB box</keyword>
<dbReference type="RefSeq" id="WP_420244045.1">
    <property type="nucleotide sequence ID" value="NZ_BOPV01000001.1"/>
</dbReference>
<feature type="domain" description="TonB-dependent receptor plug" evidence="12">
    <location>
        <begin position="57"/>
        <end position="173"/>
    </location>
</feature>
<comment type="subcellular location">
    <subcellularLocation>
        <location evidence="1 8">Cell outer membrane</location>
        <topology evidence="1 8">Multi-pass membrane protein</topology>
    </subcellularLocation>
</comment>
<gene>
    <name evidence="13" type="ORF">TMPK1_30660</name>
</gene>
<dbReference type="CDD" id="cd01347">
    <property type="entry name" value="ligand_gated_channel"/>
    <property type="match status" value="1"/>
</dbReference>
<feature type="domain" description="TonB-dependent receptor-like beta-barrel" evidence="11">
    <location>
        <begin position="353"/>
        <end position="876"/>
    </location>
</feature>